<keyword evidence="5" id="KW-1185">Reference proteome</keyword>
<organism evidence="4 5">
    <name type="scientific">Plasmodium gallinaceum</name>
    <dbReference type="NCBI Taxonomy" id="5849"/>
    <lineage>
        <taxon>Eukaryota</taxon>
        <taxon>Sar</taxon>
        <taxon>Alveolata</taxon>
        <taxon>Apicomplexa</taxon>
        <taxon>Aconoidasida</taxon>
        <taxon>Haemosporida</taxon>
        <taxon>Plasmodiidae</taxon>
        <taxon>Plasmodium</taxon>
        <taxon>Plasmodium (Haemamoeba)</taxon>
    </lineage>
</organism>
<dbReference type="OMA" id="FCAILCD"/>
<reference evidence="4" key="1">
    <citation type="submission" date="2015-04" db="EMBL/GenBank/DDBJ databases">
        <authorList>
            <consortium name="Pathogen Informatics"/>
        </authorList>
    </citation>
    <scope>NUCLEOTIDE SEQUENCE [LARGE SCALE GENOMIC DNA]</scope>
    <source>
        <strain evidence="4">8A</strain>
    </source>
</reference>
<sequence>MKRLSIIFFVFFFIFFNKSLEGKIKTEGGNAIKKRSPKKPEPLVDVQELLADMIKKDEELVQITKSKAGYKLATQILSATLGVVSAALIGGIGLVMFNANRGRHPFKIGPSEPKNEDVDSSEEGNDTNEETSS</sequence>
<dbReference type="EMBL" id="CVMV01000059">
    <property type="protein sequence ID" value="CRG96264.1"/>
    <property type="molecule type" value="Genomic_DNA"/>
</dbReference>
<name>A0A1J1GYA8_PLAGA</name>
<dbReference type="Pfam" id="PF06589">
    <property type="entry name" value="CRA"/>
    <property type="match status" value="1"/>
</dbReference>
<keyword evidence="2" id="KW-1133">Transmembrane helix</keyword>
<keyword evidence="2" id="KW-0812">Transmembrane</keyword>
<dbReference type="VEuPathDB" id="PlasmoDB:PGAL8A_00348200"/>
<keyword evidence="2" id="KW-0472">Membrane</keyword>
<feature type="region of interest" description="Disordered" evidence="1">
    <location>
        <begin position="103"/>
        <end position="133"/>
    </location>
</feature>
<evidence type="ECO:0000256" key="1">
    <source>
        <dbReference type="SAM" id="MobiDB-lite"/>
    </source>
</evidence>
<dbReference type="GeneID" id="39732012"/>
<comment type="caution">
    <text evidence="4">The sequence shown here is derived from an EMBL/GenBank/DDBJ whole genome shotgun (WGS) entry which is preliminary data.</text>
</comment>
<keyword evidence="3" id="KW-0732">Signal</keyword>
<feature type="compositionally biased region" description="Acidic residues" evidence="1">
    <location>
        <begin position="118"/>
        <end position="133"/>
    </location>
</feature>
<evidence type="ECO:0000313" key="4">
    <source>
        <dbReference type="EMBL" id="CRG96264.1"/>
    </source>
</evidence>
<gene>
    <name evidence="4" type="primary">EXP1</name>
    <name evidence="4" type="ORF">PGAL8A_00348200</name>
</gene>
<evidence type="ECO:0000313" key="5">
    <source>
        <dbReference type="Proteomes" id="UP000220797"/>
    </source>
</evidence>
<protein>
    <submittedName>
        <fullName evidence="4">Exported protein 1, putative</fullName>
    </submittedName>
</protein>
<feature type="chain" id="PRO_5012633732" evidence="3">
    <location>
        <begin position="23"/>
        <end position="133"/>
    </location>
</feature>
<feature type="signal peptide" evidence="3">
    <location>
        <begin position="1"/>
        <end position="22"/>
    </location>
</feature>
<feature type="transmembrane region" description="Helical" evidence="2">
    <location>
        <begin position="76"/>
        <end position="97"/>
    </location>
</feature>
<evidence type="ECO:0000256" key="3">
    <source>
        <dbReference type="SAM" id="SignalP"/>
    </source>
</evidence>
<dbReference type="RefSeq" id="XP_028529069.1">
    <property type="nucleotide sequence ID" value="XM_028672525.1"/>
</dbReference>
<evidence type="ECO:0000256" key="2">
    <source>
        <dbReference type="SAM" id="Phobius"/>
    </source>
</evidence>
<dbReference type="AlphaFoldDB" id="A0A1J1GYA8"/>
<dbReference type="OrthoDB" id="387289at2759"/>
<proteinExistence type="predicted"/>
<dbReference type="Proteomes" id="UP000220797">
    <property type="component" value="Unassembled WGS sequence"/>
</dbReference>
<accession>A0A1J1GYA8</accession>